<dbReference type="Pfam" id="PF08808">
    <property type="entry name" value="RES"/>
    <property type="match status" value="1"/>
</dbReference>
<accession>A0ABP8JR46</accession>
<comment type="caution">
    <text evidence="3">The sequence shown here is derived from an EMBL/GenBank/DDBJ whole genome shotgun (WGS) entry which is preliminary data.</text>
</comment>
<reference evidence="4" key="1">
    <citation type="journal article" date="2019" name="Int. J. Syst. Evol. Microbiol.">
        <title>The Global Catalogue of Microorganisms (GCM) 10K type strain sequencing project: providing services to taxonomists for standard genome sequencing and annotation.</title>
        <authorList>
            <consortium name="The Broad Institute Genomics Platform"/>
            <consortium name="The Broad Institute Genome Sequencing Center for Infectious Disease"/>
            <person name="Wu L."/>
            <person name="Ma J."/>
        </authorList>
    </citation>
    <scope>NUCLEOTIDE SEQUENCE [LARGE SCALE GENOMIC DNA]</scope>
    <source>
        <strain evidence="4">JCM 17688</strain>
    </source>
</reference>
<evidence type="ECO:0000313" key="4">
    <source>
        <dbReference type="Proteomes" id="UP001500635"/>
    </source>
</evidence>
<gene>
    <name evidence="3" type="ORF">GCM10023147_27450</name>
</gene>
<feature type="region of interest" description="Disordered" evidence="1">
    <location>
        <begin position="29"/>
        <end position="51"/>
    </location>
</feature>
<dbReference type="SMART" id="SM00953">
    <property type="entry name" value="RES"/>
    <property type="match status" value="1"/>
</dbReference>
<proteinExistence type="predicted"/>
<name>A0ABP8JR46_9ACTN</name>
<feature type="domain" description="RES" evidence="2">
    <location>
        <begin position="37"/>
        <end position="180"/>
    </location>
</feature>
<keyword evidence="4" id="KW-1185">Reference proteome</keyword>
<protein>
    <recommendedName>
        <fullName evidence="2">RES domain-containing protein</fullName>
    </recommendedName>
</protein>
<sequence length="209" mass="22609">MNVPYPPAVLPPVRTVTLQRGTPVWRIHHGSRRADAPNSTPQPAVGSGGRFDSSDGRYAYLYVADSPEGAVAETLCRDLPIDRSPRLIPAARIRNRVMSELVVQDDLVVADITGSGSAQINAGSWLTHCGPDDYVQTRAWAVRILESDGALRGIRYRPRHDDNRLAWMLCARAGAIVALATSGRVYALDSPQGRTVLAPILAGHNAALR</sequence>
<evidence type="ECO:0000313" key="3">
    <source>
        <dbReference type="EMBL" id="GAA4394913.1"/>
    </source>
</evidence>
<organism evidence="3 4">
    <name type="scientific">Tsukamurella soli</name>
    <dbReference type="NCBI Taxonomy" id="644556"/>
    <lineage>
        <taxon>Bacteria</taxon>
        <taxon>Bacillati</taxon>
        <taxon>Actinomycetota</taxon>
        <taxon>Actinomycetes</taxon>
        <taxon>Mycobacteriales</taxon>
        <taxon>Tsukamurellaceae</taxon>
        <taxon>Tsukamurella</taxon>
    </lineage>
</organism>
<dbReference type="InterPro" id="IPR014914">
    <property type="entry name" value="RES_dom"/>
</dbReference>
<dbReference type="EMBL" id="BAABFR010000040">
    <property type="protein sequence ID" value="GAA4394913.1"/>
    <property type="molecule type" value="Genomic_DNA"/>
</dbReference>
<evidence type="ECO:0000259" key="2">
    <source>
        <dbReference type="SMART" id="SM00953"/>
    </source>
</evidence>
<evidence type="ECO:0000256" key="1">
    <source>
        <dbReference type="SAM" id="MobiDB-lite"/>
    </source>
</evidence>
<dbReference type="Proteomes" id="UP001500635">
    <property type="component" value="Unassembled WGS sequence"/>
</dbReference>